<evidence type="ECO:0000256" key="3">
    <source>
        <dbReference type="ARBA" id="ARBA00023287"/>
    </source>
</evidence>
<name>A0A069CZX9_WEIOS</name>
<comment type="subcellular location">
    <subcellularLocation>
        <location evidence="1">Cell surface</location>
    </subcellularLocation>
</comment>
<dbReference type="InterPro" id="IPR012902">
    <property type="entry name" value="N_methyl_site"/>
</dbReference>
<accession>A0A069CZX9</accession>
<dbReference type="RefSeq" id="WP_242868516.1">
    <property type="nucleotide sequence ID" value="NZ_DF820487.1"/>
</dbReference>
<dbReference type="Gene3D" id="3.30.700.10">
    <property type="entry name" value="Glycoprotein, Type 4 Pilin"/>
    <property type="match status" value="1"/>
</dbReference>
<dbReference type="SUPFAM" id="SSF54523">
    <property type="entry name" value="Pili subunits"/>
    <property type="match status" value="1"/>
</dbReference>
<dbReference type="NCBIfam" id="TIGR02532">
    <property type="entry name" value="IV_pilin_GFxxxE"/>
    <property type="match status" value="1"/>
</dbReference>
<feature type="transmembrane region" description="Helical" evidence="4">
    <location>
        <begin position="7"/>
        <end position="28"/>
    </location>
</feature>
<evidence type="ECO:0000256" key="2">
    <source>
        <dbReference type="ARBA" id="ARBA00022481"/>
    </source>
</evidence>
<keyword evidence="2" id="KW-0488">Methylation</keyword>
<dbReference type="InterPro" id="IPR000983">
    <property type="entry name" value="Bac_GSPG_pilin"/>
</dbReference>
<dbReference type="Proteomes" id="UP000030643">
    <property type="component" value="Unassembled WGS sequence"/>
</dbReference>
<dbReference type="EMBL" id="DF820487">
    <property type="protein sequence ID" value="GAK30651.1"/>
    <property type="molecule type" value="Genomic_DNA"/>
</dbReference>
<evidence type="ECO:0000313" key="5">
    <source>
        <dbReference type="EMBL" id="GAK30651.1"/>
    </source>
</evidence>
<dbReference type="InterPro" id="IPR045584">
    <property type="entry name" value="Pilin-like"/>
</dbReference>
<reference evidence="6" key="1">
    <citation type="journal article" date="2014" name="Genome Announc.">
        <title>Draft genome sequence of Weissella oryzae SG25T, isolated from fermented rice grains.</title>
        <authorList>
            <person name="Tanizawa Y."/>
            <person name="Fujisawa T."/>
            <person name="Mochizuki T."/>
            <person name="Kaminuma E."/>
            <person name="Suzuki Y."/>
            <person name="Nakamura Y."/>
            <person name="Tohno M."/>
        </authorList>
    </citation>
    <scope>NUCLEOTIDE SEQUENCE [LARGE SCALE GENOMIC DNA]</scope>
    <source>
        <strain evidence="6">DSM 25784 / JCM 18191 / LMG 30913 / SG25</strain>
    </source>
</reference>
<keyword evidence="4" id="KW-0812">Transmembrane</keyword>
<dbReference type="Pfam" id="PF07963">
    <property type="entry name" value="N_methyl"/>
    <property type="match status" value="1"/>
</dbReference>
<gene>
    <name evidence="5" type="primary">comGC</name>
    <name evidence="5" type="ORF">WOSG25_040910</name>
</gene>
<dbReference type="eggNOG" id="COG4537">
    <property type="taxonomic scope" value="Bacteria"/>
</dbReference>
<dbReference type="PRINTS" id="PR00813">
    <property type="entry name" value="BCTERIALGSPG"/>
</dbReference>
<evidence type="ECO:0000256" key="1">
    <source>
        <dbReference type="ARBA" id="ARBA00004241"/>
    </source>
</evidence>
<keyword evidence="4" id="KW-0472">Membrane</keyword>
<organism evidence="5 6">
    <name type="scientific">Weissella oryzae (strain DSM 25784 / JCM 18191 / LMG 30913 / SG25)</name>
    <dbReference type="NCBI Taxonomy" id="1329250"/>
    <lineage>
        <taxon>Bacteria</taxon>
        <taxon>Bacillati</taxon>
        <taxon>Bacillota</taxon>
        <taxon>Bacilli</taxon>
        <taxon>Lactobacillales</taxon>
        <taxon>Lactobacillaceae</taxon>
        <taxon>Weissella</taxon>
    </lineage>
</organism>
<keyword evidence="6" id="KW-1185">Reference proteome</keyword>
<evidence type="ECO:0000256" key="4">
    <source>
        <dbReference type="SAM" id="Phobius"/>
    </source>
</evidence>
<keyword evidence="4" id="KW-1133">Transmembrane helix</keyword>
<dbReference type="GO" id="GO:0030420">
    <property type="term" value="P:establishment of competence for transformation"/>
    <property type="evidence" value="ECO:0007669"/>
    <property type="project" value="UniProtKB-KW"/>
</dbReference>
<dbReference type="AlphaFoldDB" id="A0A069CZX9"/>
<dbReference type="GO" id="GO:0015627">
    <property type="term" value="C:type II protein secretion system complex"/>
    <property type="evidence" value="ECO:0007669"/>
    <property type="project" value="InterPro"/>
</dbReference>
<dbReference type="STRING" id="1329250.WOSG25_040910"/>
<dbReference type="GO" id="GO:0009986">
    <property type="term" value="C:cell surface"/>
    <property type="evidence" value="ECO:0007669"/>
    <property type="project" value="UniProtKB-SubCell"/>
</dbReference>
<keyword evidence="3" id="KW-0178">Competence</keyword>
<evidence type="ECO:0000313" key="6">
    <source>
        <dbReference type="Proteomes" id="UP000030643"/>
    </source>
</evidence>
<protein>
    <submittedName>
        <fullName evidence="5">Competence protein ComGC</fullName>
    </submittedName>
</protein>
<sequence>MLVKRKAFTLIEVLTTLFIISLLLLLILPNLNRVRMQADNKQAQAMAQLVQGQIELYRDEHGEKEVTLEKLLQNEKYLNQAQGQRVKQLNIKIINNQAKYEG</sequence>
<dbReference type="GO" id="GO:0015628">
    <property type="term" value="P:protein secretion by the type II secretion system"/>
    <property type="evidence" value="ECO:0007669"/>
    <property type="project" value="InterPro"/>
</dbReference>
<proteinExistence type="predicted"/>